<evidence type="ECO:0000259" key="5">
    <source>
        <dbReference type="SMART" id="SM00547"/>
    </source>
</evidence>
<accession>A0A0C9ZML8</accession>
<reference evidence="6 7" key="1">
    <citation type="submission" date="2014-04" db="EMBL/GenBank/DDBJ databases">
        <authorList>
            <consortium name="DOE Joint Genome Institute"/>
            <person name="Kuo A."/>
            <person name="Kohler A."/>
            <person name="Costa M.D."/>
            <person name="Nagy L.G."/>
            <person name="Floudas D."/>
            <person name="Copeland A."/>
            <person name="Barry K.W."/>
            <person name="Cichocki N."/>
            <person name="Veneault-Fourrey C."/>
            <person name="LaButti K."/>
            <person name="Lindquist E.A."/>
            <person name="Lipzen A."/>
            <person name="Lundell T."/>
            <person name="Morin E."/>
            <person name="Murat C."/>
            <person name="Sun H."/>
            <person name="Tunlid A."/>
            <person name="Henrissat B."/>
            <person name="Grigoriev I.V."/>
            <person name="Hibbett D.S."/>
            <person name="Martin F."/>
            <person name="Nordberg H.P."/>
            <person name="Cantor M.N."/>
            <person name="Hua S.X."/>
        </authorList>
    </citation>
    <scope>NUCLEOTIDE SEQUENCE [LARGE SCALE GENOMIC DNA]</scope>
    <source>
        <strain evidence="6 7">441</strain>
    </source>
</reference>
<feature type="region of interest" description="Disordered" evidence="4">
    <location>
        <begin position="104"/>
        <end position="169"/>
    </location>
</feature>
<dbReference type="Proteomes" id="UP000054018">
    <property type="component" value="Unassembled WGS sequence"/>
</dbReference>
<feature type="region of interest" description="Disordered" evidence="4">
    <location>
        <begin position="48"/>
        <end position="75"/>
    </location>
</feature>
<feature type="region of interest" description="Disordered" evidence="4">
    <location>
        <begin position="207"/>
        <end position="602"/>
    </location>
</feature>
<dbReference type="GO" id="GO:0008270">
    <property type="term" value="F:zinc ion binding"/>
    <property type="evidence" value="ECO:0007669"/>
    <property type="project" value="UniProtKB-KW"/>
</dbReference>
<dbReference type="HOGENOM" id="CLU_015888_0_0_1"/>
<dbReference type="Gene3D" id="4.10.1060.10">
    <property type="entry name" value="Zinc finger, RanBP2-type"/>
    <property type="match status" value="2"/>
</dbReference>
<dbReference type="STRING" id="765257.A0A0C9ZML8"/>
<evidence type="ECO:0000313" key="6">
    <source>
        <dbReference type="EMBL" id="KIK23617.1"/>
    </source>
</evidence>
<feature type="compositionally biased region" description="Low complexity" evidence="4">
    <location>
        <begin position="370"/>
        <end position="381"/>
    </location>
</feature>
<sequence>MSAVRRNDRRTSRIKHASPYARPLKANNEDKQKKSLWSLGGLLGFLNPFGKSTDRVESRPPPPPSDDDEVQVSIPEIYPAFQVQLDPGADPEWNLPPILQQATAGMIQQQQQGQQEQHPQPPSPPAQLTTASTSTQQAPQTPPRNSLPFPLTPSAQSSPVSPAYNGPLAKNLEPVTRFLVEKAGQPLNEFEAAGIVDYIQRNVQGADKPEPFRFSTSPSRSSSPNLNLGSSNAPPSAPSPRKTLTRNPNGVYRWQGAGSSRPRNRYQSPGFGPRPQQSRIKLSPPKTPATTDTKRRRVGDEAGSSVPQWTPMPSTSTTTSTVVFPSQSSAPASQPLKSSPNASMVSPDGKASVTLSPPSPVTPKANGTQGTRLRTTGLSTSPAIPSPLRQTWKDNDSPPLPPQPSRPTKAAGYMTELLKEITPVKKPDVSNPYQTASPVKPPRKPAPKRPRPAAKTAEKPKEKAPQLTAREIIEATVPKGSKRSRPPPELEESPRVEEVSDEEIPMVAINGISSQSSRFPSSSKSVIEVEEVASLDEESPPKKRKTTRSPQPSQPPAAEVVDITLDPTPPSPLVRPTEIIEPDELPRVNGKPGSPTLAASLPTANSKTLFGIKSSAPKEPSKLRYSYQVDKVEVVAASATSTPPPAPSLFTPPTATLPPVSSLFTPSTTPAPSLPHSIAGLSKAKFSPQDEALAMNIDDLPKYSFTVKETVYPAGPSSETARKAASEAPVSSLPTFDIRAIPAKDINGFNWTAAGLKPPTPSAGSKWICALCSLENPDSAKEKCTVCDAARPDVSRSKPVPTTATSTVPPAPPAPPVKAFDWSAAGLAPPPKPSGGSWTCSSCTLLNPATATDKCTICDAPR</sequence>
<feature type="compositionally biased region" description="Acidic residues" evidence="4">
    <location>
        <begin position="528"/>
        <end position="538"/>
    </location>
</feature>
<evidence type="ECO:0000256" key="1">
    <source>
        <dbReference type="ARBA" id="ARBA00022723"/>
    </source>
</evidence>
<keyword evidence="3" id="KW-0862">Zinc</keyword>
<organism evidence="6 7">
    <name type="scientific">Pisolithus microcarpus 441</name>
    <dbReference type="NCBI Taxonomy" id="765257"/>
    <lineage>
        <taxon>Eukaryota</taxon>
        <taxon>Fungi</taxon>
        <taxon>Dikarya</taxon>
        <taxon>Basidiomycota</taxon>
        <taxon>Agaricomycotina</taxon>
        <taxon>Agaricomycetes</taxon>
        <taxon>Agaricomycetidae</taxon>
        <taxon>Boletales</taxon>
        <taxon>Sclerodermatineae</taxon>
        <taxon>Pisolithaceae</taxon>
        <taxon>Pisolithus</taxon>
    </lineage>
</organism>
<feature type="compositionally biased region" description="Basic and acidic residues" evidence="4">
    <location>
        <begin position="1"/>
        <end position="11"/>
    </location>
</feature>
<feature type="compositionally biased region" description="Basic and acidic residues" evidence="4">
    <location>
        <begin position="417"/>
        <end position="428"/>
    </location>
</feature>
<evidence type="ECO:0000256" key="3">
    <source>
        <dbReference type="ARBA" id="ARBA00022833"/>
    </source>
</evidence>
<evidence type="ECO:0000313" key="7">
    <source>
        <dbReference type="Proteomes" id="UP000054018"/>
    </source>
</evidence>
<feature type="region of interest" description="Disordered" evidence="4">
    <location>
        <begin position="794"/>
        <end position="838"/>
    </location>
</feature>
<dbReference type="InterPro" id="IPR001876">
    <property type="entry name" value="Znf_RanBP2"/>
</dbReference>
<dbReference type="Pfam" id="PF00641">
    <property type="entry name" value="Zn_ribbon_RanBP"/>
    <property type="match status" value="1"/>
</dbReference>
<proteinExistence type="predicted"/>
<feature type="compositionally biased region" description="Low complexity" evidence="4">
    <location>
        <begin position="797"/>
        <end position="808"/>
    </location>
</feature>
<name>A0A0C9ZML8_9AGAM</name>
<feature type="compositionally biased region" description="Low complexity" evidence="4">
    <location>
        <begin position="104"/>
        <end position="118"/>
    </location>
</feature>
<gene>
    <name evidence="6" type="ORF">PISMIDRAFT_679052</name>
</gene>
<feature type="compositionally biased region" description="Low complexity" evidence="4">
    <location>
        <begin position="513"/>
        <end position="526"/>
    </location>
</feature>
<dbReference type="EMBL" id="KN833724">
    <property type="protein sequence ID" value="KIK23617.1"/>
    <property type="molecule type" value="Genomic_DNA"/>
</dbReference>
<feature type="compositionally biased region" description="Low complexity" evidence="4">
    <location>
        <begin position="126"/>
        <end position="139"/>
    </location>
</feature>
<dbReference type="SMART" id="SM00547">
    <property type="entry name" value="ZnF_RBZ"/>
    <property type="match status" value="2"/>
</dbReference>
<dbReference type="OrthoDB" id="79830at2759"/>
<feature type="compositionally biased region" description="Basic residues" evidence="4">
    <location>
        <begin position="441"/>
        <end position="452"/>
    </location>
</feature>
<feature type="region of interest" description="Disordered" evidence="4">
    <location>
        <begin position="1"/>
        <end position="32"/>
    </location>
</feature>
<keyword evidence="2" id="KW-0863">Zinc-finger</keyword>
<feature type="domain" description="RanBP2-type" evidence="5">
    <location>
        <begin position="765"/>
        <end position="790"/>
    </location>
</feature>
<protein>
    <recommendedName>
        <fullName evidence="5">RanBP2-type domain-containing protein</fullName>
    </recommendedName>
</protein>
<dbReference type="AlphaFoldDB" id="A0A0C9ZML8"/>
<reference evidence="7" key="2">
    <citation type="submission" date="2015-01" db="EMBL/GenBank/DDBJ databases">
        <title>Evolutionary Origins and Diversification of the Mycorrhizal Mutualists.</title>
        <authorList>
            <consortium name="DOE Joint Genome Institute"/>
            <consortium name="Mycorrhizal Genomics Consortium"/>
            <person name="Kohler A."/>
            <person name="Kuo A."/>
            <person name="Nagy L.G."/>
            <person name="Floudas D."/>
            <person name="Copeland A."/>
            <person name="Barry K.W."/>
            <person name="Cichocki N."/>
            <person name="Veneault-Fourrey C."/>
            <person name="LaButti K."/>
            <person name="Lindquist E.A."/>
            <person name="Lipzen A."/>
            <person name="Lundell T."/>
            <person name="Morin E."/>
            <person name="Murat C."/>
            <person name="Riley R."/>
            <person name="Ohm R."/>
            <person name="Sun H."/>
            <person name="Tunlid A."/>
            <person name="Henrissat B."/>
            <person name="Grigoriev I.V."/>
            <person name="Hibbett D.S."/>
            <person name="Martin F."/>
        </authorList>
    </citation>
    <scope>NUCLEOTIDE SEQUENCE [LARGE SCALE GENOMIC DNA]</scope>
    <source>
        <strain evidence="7">441</strain>
    </source>
</reference>
<evidence type="ECO:0000256" key="4">
    <source>
        <dbReference type="SAM" id="MobiDB-lite"/>
    </source>
</evidence>
<evidence type="ECO:0000256" key="2">
    <source>
        <dbReference type="ARBA" id="ARBA00022771"/>
    </source>
</evidence>
<feature type="compositionally biased region" description="Low complexity" evidence="4">
    <location>
        <begin position="311"/>
        <end position="340"/>
    </location>
</feature>
<keyword evidence="7" id="KW-1185">Reference proteome</keyword>
<feature type="compositionally biased region" description="Basic and acidic residues" evidence="4">
    <location>
        <begin position="486"/>
        <end position="498"/>
    </location>
</feature>
<feature type="compositionally biased region" description="Low complexity" evidence="4">
    <location>
        <begin position="212"/>
        <end position="234"/>
    </location>
</feature>
<feature type="domain" description="RanBP2-type" evidence="5">
    <location>
        <begin position="836"/>
        <end position="861"/>
    </location>
</feature>
<keyword evidence="1" id="KW-0479">Metal-binding</keyword>